<keyword evidence="6" id="KW-1185">Reference proteome</keyword>
<gene>
    <name evidence="5" type="ORF">CONCODRAFT_20349</name>
</gene>
<dbReference type="AlphaFoldDB" id="A0A137NU18"/>
<dbReference type="Proteomes" id="UP000070444">
    <property type="component" value="Unassembled WGS sequence"/>
</dbReference>
<dbReference type="OMA" id="TRCLIMW"/>
<accession>A0A137NU18</accession>
<dbReference type="GO" id="GO:0042803">
    <property type="term" value="F:protein homodimerization activity"/>
    <property type="evidence" value="ECO:0007669"/>
    <property type="project" value="TreeGrafter"/>
</dbReference>
<keyword evidence="3" id="KW-0653">Protein transport</keyword>
<dbReference type="GO" id="GO:0000814">
    <property type="term" value="C:ESCRT II complex"/>
    <property type="evidence" value="ECO:0007669"/>
    <property type="project" value="InterPro"/>
</dbReference>
<dbReference type="GO" id="GO:0016236">
    <property type="term" value="P:macroautophagy"/>
    <property type="evidence" value="ECO:0007669"/>
    <property type="project" value="UniProtKB-ARBA"/>
</dbReference>
<evidence type="ECO:0000256" key="1">
    <source>
        <dbReference type="ARBA" id="ARBA00009674"/>
    </source>
</evidence>
<dbReference type="InterPro" id="IPR008570">
    <property type="entry name" value="ESCRT-II_cplx_Vps25-sub"/>
</dbReference>
<dbReference type="InterPro" id="IPR014041">
    <property type="entry name" value="ESCRT-II_cplx_Vps25-sub_N"/>
</dbReference>
<dbReference type="EMBL" id="KQ964752">
    <property type="protein sequence ID" value="KXN66226.1"/>
    <property type="molecule type" value="Genomic_DNA"/>
</dbReference>
<proteinExistence type="inferred from homology"/>
<dbReference type="SUPFAM" id="SSF46785">
    <property type="entry name" value="Winged helix' DNA-binding domain"/>
    <property type="match status" value="2"/>
</dbReference>
<dbReference type="Pfam" id="PF05871">
    <property type="entry name" value="ESCRT-II"/>
    <property type="match status" value="1"/>
</dbReference>
<dbReference type="GO" id="GO:0005198">
    <property type="term" value="F:structural molecule activity"/>
    <property type="evidence" value="ECO:0007669"/>
    <property type="project" value="TreeGrafter"/>
</dbReference>
<evidence type="ECO:0000256" key="3">
    <source>
        <dbReference type="ARBA" id="ARBA00022927"/>
    </source>
</evidence>
<keyword evidence="2" id="KW-0813">Transport</keyword>
<dbReference type="OrthoDB" id="245150at2759"/>
<dbReference type="PANTHER" id="PTHR13149">
    <property type="entry name" value="VACUOLAR PROTEIN SORTING-ASSOCIATED PROTEIN VPS25"/>
    <property type="match status" value="1"/>
</dbReference>
<dbReference type="PANTHER" id="PTHR13149:SF0">
    <property type="entry name" value="VACUOLAR PROTEIN-SORTING-ASSOCIATED PROTEIN 25"/>
    <property type="match status" value="1"/>
</dbReference>
<sequence length="181" mass="21101">MSINKSNFNYPSIYSFPPFFTKQTNISTWQQQSKIWQTLILEYFKFNKEFELVLNVGNAHYQNLFYNKSINRSLKPEIVREIIDLLVGQGVAKYEDPNLVIILGKSIEEWGIIIYQWVSDTGSLNSVLTQYELTQGDLVTDTEFYQLHPTILKWSLEDLATKGKCQLFKGNESDEFGVKFF</sequence>
<evidence type="ECO:0000313" key="6">
    <source>
        <dbReference type="Proteomes" id="UP000070444"/>
    </source>
</evidence>
<dbReference type="InterPro" id="IPR036388">
    <property type="entry name" value="WH-like_DNA-bd_sf"/>
</dbReference>
<dbReference type="Gene3D" id="1.10.10.10">
    <property type="entry name" value="Winged helix-like DNA-binding domain superfamily/Winged helix DNA-binding domain"/>
    <property type="match status" value="1"/>
</dbReference>
<reference evidence="5 6" key="1">
    <citation type="journal article" date="2015" name="Genome Biol. Evol.">
        <title>Phylogenomic analyses indicate that early fungi evolved digesting cell walls of algal ancestors of land plants.</title>
        <authorList>
            <person name="Chang Y."/>
            <person name="Wang S."/>
            <person name="Sekimoto S."/>
            <person name="Aerts A.L."/>
            <person name="Choi C."/>
            <person name="Clum A."/>
            <person name="LaButti K.M."/>
            <person name="Lindquist E.A."/>
            <person name="Yee Ngan C."/>
            <person name="Ohm R.A."/>
            <person name="Salamov A.A."/>
            <person name="Grigoriev I.V."/>
            <person name="Spatafora J.W."/>
            <person name="Berbee M.L."/>
        </authorList>
    </citation>
    <scope>NUCLEOTIDE SEQUENCE [LARGE SCALE GENOMIC DNA]</scope>
    <source>
        <strain evidence="5 6">NRRL 28638</strain>
    </source>
</reference>
<organism evidence="5 6">
    <name type="scientific">Conidiobolus coronatus (strain ATCC 28846 / CBS 209.66 / NRRL 28638)</name>
    <name type="common">Delacroixia coronata</name>
    <dbReference type="NCBI Taxonomy" id="796925"/>
    <lineage>
        <taxon>Eukaryota</taxon>
        <taxon>Fungi</taxon>
        <taxon>Fungi incertae sedis</taxon>
        <taxon>Zoopagomycota</taxon>
        <taxon>Entomophthoromycotina</taxon>
        <taxon>Entomophthoromycetes</taxon>
        <taxon>Entomophthorales</taxon>
        <taxon>Ancylistaceae</taxon>
        <taxon>Conidiobolus</taxon>
    </lineage>
</organism>
<name>A0A137NU18_CONC2</name>
<dbReference type="Gene3D" id="1.10.10.570">
    <property type="entry name" value="Winged helix' DNA-binding domain. Chain C. Domain 1"/>
    <property type="match status" value="1"/>
</dbReference>
<dbReference type="GO" id="GO:0043328">
    <property type="term" value="P:protein transport to vacuole involved in ubiquitin-dependent protein catabolic process via the multivesicular body sorting pathway"/>
    <property type="evidence" value="ECO:0007669"/>
    <property type="project" value="TreeGrafter"/>
</dbReference>
<evidence type="ECO:0000256" key="4">
    <source>
        <dbReference type="ARBA" id="ARBA00030094"/>
    </source>
</evidence>
<comment type="similarity">
    <text evidence="1">Belongs to the VPS25 family.</text>
</comment>
<dbReference type="FunFam" id="1.10.10.10:FF:000141">
    <property type="entry name" value="vacuolar protein-sorting-associated protein 25"/>
    <property type="match status" value="1"/>
</dbReference>
<evidence type="ECO:0000256" key="2">
    <source>
        <dbReference type="ARBA" id="ARBA00022448"/>
    </source>
</evidence>
<dbReference type="InterPro" id="IPR036390">
    <property type="entry name" value="WH_DNA-bd_sf"/>
</dbReference>
<protein>
    <recommendedName>
        <fullName evidence="4">ESCRT-II complex subunit VPS25</fullName>
    </recommendedName>
</protein>
<dbReference type="STRING" id="796925.A0A137NU18"/>
<evidence type="ECO:0000313" key="5">
    <source>
        <dbReference type="EMBL" id="KXN66226.1"/>
    </source>
</evidence>